<dbReference type="OrthoDB" id="444119at2759"/>
<comment type="similarity">
    <text evidence="2">Belongs to the polycystin family.</text>
</comment>
<dbReference type="InterPro" id="IPR051223">
    <property type="entry name" value="Polycystin"/>
</dbReference>
<sequence>MNGVTLTVHLQEDKDSHYFLQIIILLAFLGAILFVNQYVQVDKLTKRFKETKGNTYMKFESVSYYCELYGQSVAMLIFFVILKLIKVLRFNKKISLLARTLKHCGRKLATFSIIFMIVFFSFVQFFNIILMQDMYQFVTFIRSLETCFAMMLGRFDFQKMTRSNFLSPIFFILFMVVNMFILLNMLLSIVIESFTTLKNDAANQRNEYEIINFMLGRFKSWTGLSKHGDDSSDTCSTDETLISDDNGDEDSSDNIGQFPVRVDVLLSYLKKSYIEDSSLPDVDELSEELLNMLGTTGETNIEN</sequence>
<evidence type="ECO:0000256" key="3">
    <source>
        <dbReference type="ARBA" id="ARBA00022692"/>
    </source>
</evidence>
<accession>A0A7J7K5V9</accession>
<evidence type="ECO:0000256" key="1">
    <source>
        <dbReference type="ARBA" id="ARBA00004141"/>
    </source>
</evidence>
<dbReference type="InterPro" id="IPR003915">
    <property type="entry name" value="PKD_2"/>
</dbReference>
<feature type="compositionally biased region" description="Acidic residues" evidence="6">
    <location>
        <begin position="241"/>
        <end position="252"/>
    </location>
</feature>
<dbReference type="Proteomes" id="UP000593567">
    <property type="component" value="Unassembled WGS sequence"/>
</dbReference>
<dbReference type="Pfam" id="PF08016">
    <property type="entry name" value="PKD_channel"/>
    <property type="match status" value="1"/>
</dbReference>
<evidence type="ECO:0000256" key="7">
    <source>
        <dbReference type="SAM" id="Phobius"/>
    </source>
</evidence>
<evidence type="ECO:0000259" key="8">
    <source>
        <dbReference type="Pfam" id="PF08016"/>
    </source>
</evidence>
<evidence type="ECO:0000256" key="4">
    <source>
        <dbReference type="ARBA" id="ARBA00022989"/>
    </source>
</evidence>
<gene>
    <name evidence="9" type="ORF">EB796_008700</name>
</gene>
<keyword evidence="3 7" id="KW-0812">Transmembrane</keyword>
<feature type="transmembrane region" description="Helical" evidence="7">
    <location>
        <begin position="18"/>
        <end position="39"/>
    </location>
</feature>
<organism evidence="9 10">
    <name type="scientific">Bugula neritina</name>
    <name type="common">Brown bryozoan</name>
    <name type="synonym">Sertularia neritina</name>
    <dbReference type="NCBI Taxonomy" id="10212"/>
    <lineage>
        <taxon>Eukaryota</taxon>
        <taxon>Metazoa</taxon>
        <taxon>Spiralia</taxon>
        <taxon>Lophotrochozoa</taxon>
        <taxon>Bryozoa</taxon>
        <taxon>Gymnolaemata</taxon>
        <taxon>Cheilostomatida</taxon>
        <taxon>Flustrina</taxon>
        <taxon>Buguloidea</taxon>
        <taxon>Bugulidae</taxon>
        <taxon>Bugula</taxon>
    </lineage>
</organism>
<dbReference type="PRINTS" id="PR01433">
    <property type="entry name" value="POLYCYSTIN2"/>
</dbReference>
<evidence type="ECO:0000256" key="5">
    <source>
        <dbReference type="ARBA" id="ARBA00023136"/>
    </source>
</evidence>
<dbReference type="PANTHER" id="PTHR10877">
    <property type="entry name" value="POLYCYSTIN FAMILY MEMBER"/>
    <property type="match status" value="1"/>
</dbReference>
<keyword evidence="4 7" id="KW-1133">Transmembrane helix</keyword>
<keyword evidence="10" id="KW-1185">Reference proteome</keyword>
<comment type="subcellular location">
    <subcellularLocation>
        <location evidence="1">Membrane</location>
        <topology evidence="1">Multi-pass membrane protein</topology>
    </subcellularLocation>
</comment>
<dbReference type="InterPro" id="IPR013122">
    <property type="entry name" value="PKD1_2_channel"/>
</dbReference>
<reference evidence="9" key="1">
    <citation type="submission" date="2020-06" db="EMBL/GenBank/DDBJ databases">
        <title>Draft genome of Bugula neritina, a colonial animal packing powerful symbionts and potential medicines.</title>
        <authorList>
            <person name="Rayko M."/>
        </authorList>
    </citation>
    <scope>NUCLEOTIDE SEQUENCE [LARGE SCALE GENOMIC DNA]</scope>
    <source>
        <strain evidence="9">Kwan_BN1</strain>
    </source>
</reference>
<feature type="transmembrane region" description="Helical" evidence="7">
    <location>
        <begin position="165"/>
        <end position="191"/>
    </location>
</feature>
<dbReference type="GO" id="GO:0016020">
    <property type="term" value="C:membrane"/>
    <property type="evidence" value="ECO:0007669"/>
    <property type="project" value="UniProtKB-SubCell"/>
</dbReference>
<protein>
    <recommendedName>
        <fullName evidence="8">Polycystin cation channel PKD1/PKD2 domain-containing protein</fullName>
    </recommendedName>
</protein>
<feature type="transmembrane region" description="Helical" evidence="7">
    <location>
        <begin position="108"/>
        <end position="129"/>
    </location>
</feature>
<dbReference type="Gene3D" id="1.10.287.70">
    <property type="match status" value="1"/>
</dbReference>
<evidence type="ECO:0000313" key="10">
    <source>
        <dbReference type="Proteomes" id="UP000593567"/>
    </source>
</evidence>
<dbReference type="FunFam" id="1.10.287.70:FF:000086">
    <property type="entry name" value="Polycystic kidney disease 2"/>
    <property type="match status" value="1"/>
</dbReference>
<dbReference type="PANTHER" id="PTHR10877:SF150">
    <property type="entry name" value="REJ DOMAIN-CONTAINING PROTEIN"/>
    <property type="match status" value="1"/>
</dbReference>
<dbReference type="GO" id="GO:0005262">
    <property type="term" value="F:calcium channel activity"/>
    <property type="evidence" value="ECO:0007669"/>
    <property type="project" value="TreeGrafter"/>
</dbReference>
<dbReference type="GO" id="GO:0050982">
    <property type="term" value="P:detection of mechanical stimulus"/>
    <property type="evidence" value="ECO:0007669"/>
    <property type="project" value="TreeGrafter"/>
</dbReference>
<keyword evidence="5 7" id="KW-0472">Membrane</keyword>
<feature type="region of interest" description="Disordered" evidence="6">
    <location>
        <begin position="227"/>
        <end position="255"/>
    </location>
</feature>
<evidence type="ECO:0000256" key="2">
    <source>
        <dbReference type="ARBA" id="ARBA00007200"/>
    </source>
</evidence>
<comment type="caution">
    <text evidence="9">The sequence shown here is derived from an EMBL/GenBank/DDBJ whole genome shotgun (WGS) entry which is preliminary data.</text>
</comment>
<dbReference type="GO" id="GO:0005509">
    <property type="term" value="F:calcium ion binding"/>
    <property type="evidence" value="ECO:0007669"/>
    <property type="project" value="InterPro"/>
</dbReference>
<evidence type="ECO:0000313" key="9">
    <source>
        <dbReference type="EMBL" id="KAF6032998.1"/>
    </source>
</evidence>
<dbReference type="AlphaFoldDB" id="A0A7J7K5V9"/>
<name>A0A7J7K5V9_BUGNE</name>
<evidence type="ECO:0000256" key="6">
    <source>
        <dbReference type="SAM" id="MobiDB-lite"/>
    </source>
</evidence>
<proteinExistence type="inferred from homology"/>
<feature type="transmembrane region" description="Helical" evidence="7">
    <location>
        <begin position="68"/>
        <end position="88"/>
    </location>
</feature>
<feature type="domain" description="Polycystin cation channel PKD1/PKD2" evidence="8">
    <location>
        <begin position="22"/>
        <end position="196"/>
    </location>
</feature>
<dbReference type="EMBL" id="VXIV02001464">
    <property type="protein sequence ID" value="KAF6032998.1"/>
    <property type="molecule type" value="Genomic_DNA"/>
</dbReference>